<dbReference type="AlphaFoldDB" id="A0A1F5PNK7"/>
<evidence type="ECO:0000256" key="5">
    <source>
        <dbReference type="HAMAP-Rule" id="MF_01328"/>
    </source>
</evidence>
<comment type="similarity">
    <text evidence="1 5">Belongs to the universal ribosomal protein uL4 family.</text>
</comment>
<dbReference type="NCBIfam" id="TIGR03953">
    <property type="entry name" value="rplD_bact"/>
    <property type="match status" value="1"/>
</dbReference>
<name>A0A1F5PNK7_9BACT</name>
<keyword evidence="5" id="KW-0694">RNA-binding</keyword>
<keyword evidence="2 5" id="KW-0689">Ribosomal protein</keyword>
<evidence type="ECO:0000313" key="6">
    <source>
        <dbReference type="EMBL" id="OGE91260.1"/>
    </source>
</evidence>
<dbReference type="SUPFAM" id="SSF52166">
    <property type="entry name" value="Ribosomal protein L4"/>
    <property type="match status" value="1"/>
</dbReference>
<keyword evidence="3 5" id="KW-0687">Ribonucleoprotein</keyword>
<comment type="function">
    <text evidence="5">One of the primary rRNA binding proteins, this protein initially binds near the 5'-end of the 23S rRNA. It is important during the early stages of 50S assembly. It makes multiple contacts with different domains of the 23S rRNA in the assembled 50S subunit and ribosome.</text>
</comment>
<evidence type="ECO:0000313" key="7">
    <source>
        <dbReference type="Proteomes" id="UP000178377"/>
    </source>
</evidence>
<evidence type="ECO:0000256" key="4">
    <source>
        <dbReference type="ARBA" id="ARBA00035244"/>
    </source>
</evidence>
<gene>
    <name evidence="5" type="primary">rplD</name>
    <name evidence="6" type="ORF">A2722_01545</name>
</gene>
<keyword evidence="5" id="KW-0699">rRNA-binding</keyword>
<evidence type="ECO:0000256" key="1">
    <source>
        <dbReference type="ARBA" id="ARBA00010528"/>
    </source>
</evidence>
<sequence>MPKISVYNPQGEATSSVDLTGMFEEKPNRDLIHQVVVAEQANLRNSIAHTKTRGEVAGSGRKPWRQKGTGRARVGSVRSPIWRHGGIIFGPRSVRDFSKKVPKSMFHKAVRIVLSDMFASDKLAIIESLERPSIKTKDAVKQIGDIRAAAKLSGKTVAVIIKSGDKNLWRSLRNVPAIEIYRVSDVSPYRLLRAGGAIITREALAEIERIFAQ</sequence>
<comment type="subunit">
    <text evidence="5">Part of the 50S ribosomal subunit.</text>
</comment>
<dbReference type="GO" id="GO:0003735">
    <property type="term" value="F:structural constituent of ribosome"/>
    <property type="evidence" value="ECO:0007669"/>
    <property type="project" value="InterPro"/>
</dbReference>
<dbReference type="InterPro" id="IPR002136">
    <property type="entry name" value="Ribosomal_uL4"/>
</dbReference>
<protein>
    <recommendedName>
        <fullName evidence="4 5">Large ribosomal subunit protein uL4</fullName>
    </recommendedName>
</protein>
<dbReference type="GO" id="GO:0019843">
    <property type="term" value="F:rRNA binding"/>
    <property type="evidence" value="ECO:0007669"/>
    <property type="project" value="UniProtKB-UniRule"/>
</dbReference>
<dbReference type="InterPro" id="IPR013005">
    <property type="entry name" value="Ribosomal_uL4-like"/>
</dbReference>
<dbReference type="Proteomes" id="UP000178377">
    <property type="component" value="Unassembled WGS sequence"/>
</dbReference>
<dbReference type="PANTHER" id="PTHR10746">
    <property type="entry name" value="50S RIBOSOMAL PROTEIN L4"/>
    <property type="match status" value="1"/>
</dbReference>
<comment type="caution">
    <text evidence="6">The sequence shown here is derived from an EMBL/GenBank/DDBJ whole genome shotgun (WGS) entry which is preliminary data.</text>
</comment>
<evidence type="ECO:0000256" key="2">
    <source>
        <dbReference type="ARBA" id="ARBA00022980"/>
    </source>
</evidence>
<dbReference type="EMBL" id="MFEO01000002">
    <property type="protein sequence ID" value="OGE91260.1"/>
    <property type="molecule type" value="Genomic_DNA"/>
</dbReference>
<reference evidence="6 7" key="1">
    <citation type="journal article" date="2016" name="Nat. Commun.">
        <title>Thousands of microbial genomes shed light on interconnected biogeochemical processes in an aquifer system.</title>
        <authorList>
            <person name="Anantharaman K."/>
            <person name="Brown C.T."/>
            <person name="Hug L.A."/>
            <person name="Sharon I."/>
            <person name="Castelle C.J."/>
            <person name="Probst A.J."/>
            <person name="Thomas B.C."/>
            <person name="Singh A."/>
            <person name="Wilkins M.J."/>
            <person name="Karaoz U."/>
            <person name="Brodie E.L."/>
            <person name="Williams K.H."/>
            <person name="Hubbard S.S."/>
            <person name="Banfield J.F."/>
        </authorList>
    </citation>
    <scope>NUCLEOTIDE SEQUENCE [LARGE SCALE GENOMIC DNA]</scope>
</reference>
<dbReference type="STRING" id="1817828.A2722_01545"/>
<proteinExistence type="inferred from homology"/>
<dbReference type="Gene3D" id="3.40.1370.10">
    <property type="match status" value="1"/>
</dbReference>
<dbReference type="GO" id="GO:0006412">
    <property type="term" value="P:translation"/>
    <property type="evidence" value="ECO:0007669"/>
    <property type="project" value="UniProtKB-UniRule"/>
</dbReference>
<dbReference type="HAMAP" id="MF_01328_B">
    <property type="entry name" value="Ribosomal_uL4_B"/>
    <property type="match status" value="1"/>
</dbReference>
<organism evidence="6 7">
    <name type="scientific">Candidatus Doudnabacteria bacterium RIFCSPHIGHO2_01_FULL_50_11</name>
    <dbReference type="NCBI Taxonomy" id="1817828"/>
    <lineage>
        <taxon>Bacteria</taxon>
        <taxon>Candidatus Doudnaibacteriota</taxon>
    </lineage>
</organism>
<dbReference type="PANTHER" id="PTHR10746:SF6">
    <property type="entry name" value="LARGE RIBOSOMAL SUBUNIT PROTEIN UL4M"/>
    <property type="match status" value="1"/>
</dbReference>
<evidence type="ECO:0000256" key="3">
    <source>
        <dbReference type="ARBA" id="ARBA00023274"/>
    </source>
</evidence>
<accession>A0A1F5PNK7</accession>
<dbReference type="InterPro" id="IPR023574">
    <property type="entry name" value="Ribosomal_uL4_dom_sf"/>
</dbReference>
<dbReference type="GO" id="GO:1990904">
    <property type="term" value="C:ribonucleoprotein complex"/>
    <property type="evidence" value="ECO:0007669"/>
    <property type="project" value="UniProtKB-KW"/>
</dbReference>
<comment type="function">
    <text evidence="5">Forms part of the polypeptide exit tunnel.</text>
</comment>
<dbReference type="GO" id="GO:0005840">
    <property type="term" value="C:ribosome"/>
    <property type="evidence" value="ECO:0007669"/>
    <property type="project" value="UniProtKB-KW"/>
</dbReference>
<dbReference type="Pfam" id="PF00573">
    <property type="entry name" value="Ribosomal_L4"/>
    <property type="match status" value="1"/>
</dbReference>